<sequence>MQASYIKTDKCLILRQIRGLNDDQREASMMPHEGAINASRRKNWCVATEIIVRRDAKIMHRDGKKQPFYSHFSSYRDAFLIFSTGKL</sequence>
<dbReference type="EMBL" id="QRNN01000078">
    <property type="protein sequence ID" value="RHK46233.1"/>
    <property type="molecule type" value="Genomic_DNA"/>
</dbReference>
<evidence type="ECO:0000313" key="2">
    <source>
        <dbReference type="Proteomes" id="UP000284562"/>
    </source>
</evidence>
<reference evidence="1 2" key="1">
    <citation type="submission" date="2018-08" db="EMBL/GenBank/DDBJ databases">
        <title>A genome reference for cultivated species of the human gut microbiota.</title>
        <authorList>
            <person name="Zou Y."/>
            <person name="Xue W."/>
            <person name="Luo G."/>
        </authorList>
    </citation>
    <scope>NUCLEOTIDE SEQUENCE [LARGE SCALE GENOMIC DNA]</scope>
    <source>
        <strain evidence="1 2">AF43-2</strain>
    </source>
</reference>
<dbReference type="AlphaFoldDB" id="A0AA92V3K0"/>
<organism evidence="1 2">
    <name type="scientific">Segatella copri</name>
    <dbReference type="NCBI Taxonomy" id="165179"/>
    <lineage>
        <taxon>Bacteria</taxon>
        <taxon>Pseudomonadati</taxon>
        <taxon>Bacteroidota</taxon>
        <taxon>Bacteroidia</taxon>
        <taxon>Bacteroidales</taxon>
        <taxon>Prevotellaceae</taxon>
        <taxon>Segatella</taxon>
    </lineage>
</organism>
<evidence type="ECO:0000313" key="1">
    <source>
        <dbReference type="EMBL" id="RHK46233.1"/>
    </source>
</evidence>
<protein>
    <submittedName>
        <fullName evidence="1">Uncharacterized protein</fullName>
    </submittedName>
</protein>
<name>A0AA92V3K0_9BACT</name>
<dbReference type="Proteomes" id="UP000284562">
    <property type="component" value="Unassembled WGS sequence"/>
</dbReference>
<comment type="caution">
    <text evidence="1">The sequence shown here is derived from an EMBL/GenBank/DDBJ whole genome shotgun (WGS) entry which is preliminary data.</text>
</comment>
<proteinExistence type="predicted"/>
<accession>A0AA92V3K0</accession>
<gene>
    <name evidence="1" type="ORF">DW064_13635</name>
</gene>